<feature type="region of interest" description="Disordered" evidence="1">
    <location>
        <begin position="246"/>
        <end position="265"/>
    </location>
</feature>
<organism evidence="2 3">
    <name type="scientific">Henningerozyma blattae (strain ATCC 34711 / CBS 6284 / DSM 70876 / NBRC 10599 / NRRL Y-10934 / UCD 77-7)</name>
    <name type="common">Yeast</name>
    <name type="synonym">Tetrapisispora blattae</name>
    <dbReference type="NCBI Taxonomy" id="1071380"/>
    <lineage>
        <taxon>Eukaryota</taxon>
        <taxon>Fungi</taxon>
        <taxon>Dikarya</taxon>
        <taxon>Ascomycota</taxon>
        <taxon>Saccharomycotina</taxon>
        <taxon>Saccharomycetes</taxon>
        <taxon>Saccharomycetales</taxon>
        <taxon>Saccharomycetaceae</taxon>
        <taxon>Henningerozyma</taxon>
    </lineage>
</organism>
<evidence type="ECO:0000313" key="3">
    <source>
        <dbReference type="Proteomes" id="UP000002866"/>
    </source>
</evidence>
<dbReference type="GeneID" id="14493291"/>
<dbReference type="RefSeq" id="XP_004178019.1">
    <property type="nucleotide sequence ID" value="XM_004177971.1"/>
</dbReference>
<accession>I2GWJ8</accession>
<dbReference type="InParanoid" id="I2GWJ8"/>
<gene>
    <name evidence="2" type="primary">TBLA0A07090</name>
    <name evidence="2" type="ORF">TBLA_0A07090</name>
</gene>
<keyword evidence="3" id="KW-1185">Reference proteome</keyword>
<dbReference type="HOGENOM" id="CLU_943918_0_0_1"/>
<proteinExistence type="predicted"/>
<name>I2GWJ8_HENB6</name>
<feature type="compositionally biased region" description="Low complexity" evidence="1">
    <location>
        <begin position="14"/>
        <end position="30"/>
    </location>
</feature>
<evidence type="ECO:0000313" key="2">
    <source>
        <dbReference type="EMBL" id="CCH58500.1"/>
    </source>
</evidence>
<dbReference type="KEGG" id="tbl:TBLA_0A07090"/>
<dbReference type="EMBL" id="HE806316">
    <property type="protein sequence ID" value="CCH58500.1"/>
    <property type="molecule type" value="Genomic_DNA"/>
</dbReference>
<evidence type="ECO:0000256" key="1">
    <source>
        <dbReference type="SAM" id="MobiDB-lite"/>
    </source>
</evidence>
<feature type="region of interest" description="Disordered" evidence="1">
    <location>
        <begin position="156"/>
        <end position="177"/>
    </location>
</feature>
<dbReference type="Proteomes" id="UP000002866">
    <property type="component" value="Chromosome 1"/>
</dbReference>
<reference evidence="2 3" key="1">
    <citation type="journal article" date="2011" name="Proc. Natl. Acad. Sci. U.S.A.">
        <title>Evolutionary erosion of yeast sex chromosomes by mating-type switching accidents.</title>
        <authorList>
            <person name="Gordon J.L."/>
            <person name="Armisen D."/>
            <person name="Proux-Wera E."/>
            <person name="Oheigeartaigh S.S."/>
            <person name="Byrne K.P."/>
            <person name="Wolfe K.H."/>
        </authorList>
    </citation>
    <scope>NUCLEOTIDE SEQUENCE [LARGE SCALE GENOMIC DNA]</scope>
    <source>
        <strain evidence="3">ATCC 34711 / CBS 6284 / DSM 70876 / NBRC 10599 / NRRL Y-10934 / UCD 77-7</strain>
    </source>
</reference>
<feature type="compositionally biased region" description="Polar residues" evidence="1">
    <location>
        <begin position="31"/>
        <end position="56"/>
    </location>
</feature>
<dbReference type="AlphaFoldDB" id="I2GWJ8"/>
<protein>
    <submittedName>
        <fullName evidence="2">Uncharacterized protein</fullName>
    </submittedName>
</protein>
<feature type="compositionally biased region" description="Polar residues" evidence="1">
    <location>
        <begin position="246"/>
        <end position="264"/>
    </location>
</feature>
<sequence length="295" mass="33322">MSPTKGRPALNSKNVNISRSISNTSTTLTIVKSNISNRSSKTNKSKGSYTTKAGSRIPKSNTIADFKNSIPRSPTRSLSYSPKKLPDIFLSGSLKGEENSTHGFNFYIESPQDRLVTLEEQYNLIKTTRQLDLNRAEDSDNLSECNKENISPFQLNFSKNRKASKDTNKPKYYGPRSPLEDLPTLQYKGYIEYLSTQTAVELTTHMECEVRFLNSASYASPLRGNNGNDTEILETLYNTRHEYSNFDDTTIEGSSPEMTTTPSENKYADDEMSEIDQKIVELNDEDIHGFQNYHT</sequence>
<feature type="region of interest" description="Disordered" evidence="1">
    <location>
        <begin position="1"/>
        <end position="56"/>
    </location>
</feature>